<protein>
    <submittedName>
        <fullName evidence="2">Uncharacterized protein</fullName>
    </submittedName>
</protein>
<proteinExistence type="predicted"/>
<dbReference type="AlphaFoldDB" id="A0A843UKD9"/>
<feature type="region of interest" description="Disordered" evidence="1">
    <location>
        <begin position="111"/>
        <end position="152"/>
    </location>
</feature>
<evidence type="ECO:0000313" key="3">
    <source>
        <dbReference type="Proteomes" id="UP000652761"/>
    </source>
</evidence>
<organism evidence="2 3">
    <name type="scientific">Colocasia esculenta</name>
    <name type="common">Wild taro</name>
    <name type="synonym">Arum esculentum</name>
    <dbReference type="NCBI Taxonomy" id="4460"/>
    <lineage>
        <taxon>Eukaryota</taxon>
        <taxon>Viridiplantae</taxon>
        <taxon>Streptophyta</taxon>
        <taxon>Embryophyta</taxon>
        <taxon>Tracheophyta</taxon>
        <taxon>Spermatophyta</taxon>
        <taxon>Magnoliopsida</taxon>
        <taxon>Liliopsida</taxon>
        <taxon>Araceae</taxon>
        <taxon>Aroideae</taxon>
        <taxon>Colocasieae</taxon>
        <taxon>Colocasia</taxon>
    </lineage>
</organism>
<reference evidence="2" key="1">
    <citation type="submission" date="2017-07" db="EMBL/GenBank/DDBJ databases">
        <title>Taro Niue Genome Assembly and Annotation.</title>
        <authorList>
            <person name="Atibalentja N."/>
            <person name="Keating K."/>
            <person name="Fields C.J."/>
        </authorList>
    </citation>
    <scope>NUCLEOTIDE SEQUENCE</scope>
    <source>
        <strain evidence="2">Niue_2</strain>
        <tissue evidence="2">Leaf</tissue>
    </source>
</reference>
<gene>
    <name evidence="2" type="ORF">Taro_015050</name>
</gene>
<dbReference type="EMBL" id="NMUH01000641">
    <property type="protein sequence ID" value="MQL82576.1"/>
    <property type="molecule type" value="Genomic_DNA"/>
</dbReference>
<comment type="caution">
    <text evidence="2">The sequence shown here is derived from an EMBL/GenBank/DDBJ whole genome shotgun (WGS) entry which is preliminary data.</text>
</comment>
<name>A0A843UKD9_COLES</name>
<feature type="compositionally biased region" description="Low complexity" evidence="1">
    <location>
        <begin position="119"/>
        <end position="140"/>
    </location>
</feature>
<sequence>MQGLVQAMQTQAHTQAALQAQLEAQTGGRDAAVSRREKGFTEEACSYVPATGQEESSVPGTAVSSNNQQCTGTFSTFPWCEEGVSPLREDAWGYRVLDDCGKVLEVWKQRPQDQGLSETSAGSPARSASPRSGSSSSASYRKTRKASSPSSSFACFDPANWSSSGDLQQLEASWSLKEGFPDSNLLWRSTKNPKEWCFGGFLGLPKESFISFFDPFKDLFRGKFFSCPGSSHFSFFWRSGLVGDPTSLEETVESDSERGE</sequence>
<dbReference type="Proteomes" id="UP000652761">
    <property type="component" value="Unassembled WGS sequence"/>
</dbReference>
<accession>A0A843UKD9</accession>
<evidence type="ECO:0000256" key="1">
    <source>
        <dbReference type="SAM" id="MobiDB-lite"/>
    </source>
</evidence>
<evidence type="ECO:0000313" key="2">
    <source>
        <dbReference type="EMBL" id="MQL82576.1"/>
    </source>
</evidence>
<keyword evidence="3" id="KW-1185">Reference proteome</keyword>